<keyword evidence="13 17" id="KW-0472">Membrane</keyword>
<keyword evidence="7 17" id="KW-0812">Transmembrane</keyword>
<dbReference type="InParanoid" id="C3XZU3"/>
<evidence type="ECO:0000259" key="18">
    <source>
        <dbReference type="SMART" id="SM00607"/>
    </source>
</evidence>
<dbReference type="GO" id="GO:0008146">
    <property type="term" value="F:sulfotransferase activity"/>
    <property type="evidence" value="ECO:0007669"/>
    <property type="project" value="InterPro"/>
</dbReference>
<evidence type="ECO:0000256" key="14">
    <source>
        <dbReference type="ARBA" id="ARBA00023157"/>
    </source>
</evidence>
<keyword evidence="14" id="KW-1015">Disulfide bond</keyword>
<dbReference type="InterPro" id="IPR006585">
    <property type="entry name" value="FTP1"/>
</dbReference>
<evidence type="ECO:0000256" key="7">
    <source>
        <dbReference type="ARBA" id="ARBA00022692"/>
    </source>
</evidence>
<evidence type="ECO:0000256" key="15">
    <source>
        <dbReference type="ARBA" id="ARBA00023180"/>
    </source>
</evidence>
<feature type="compositionally biased region" description="Basic and acidic residues" evidence="16">
    <location>
        <begin position="246"/>
        <end position="255"/>
    </location>
</feature>
<evidence type="ECO:0000256" key="3">
    <source>
        <dbReference type="ARBA" id="ARBA00004613"/>
    </source>
</evidence>
<keyword evidence="8" id="KW-0479">Metal-binding</keyword>
<comment type="similarity">
    <text evidence="4">Belongs to the fucolectin family.</text>
</comment>
<dbReference type="GO" id="GO:0046872">
    <property type="term" value="F:metal ion binding"/>
    <property type="evidence" value="ECO:0007669"/>
    <property type="project" value="UniProtKB-KW"/>
</dbReference>
<evidence type="ECO:0000256" key="12">
    <source>
        <dbReference type="ARBA" id="ARBA00022989"/>
    </source>
</evidence>
<dbReference type="InterPro" id="IPR008979">
    <property type="entry name" value="Galactose-bd-like_sf"/>
</dbReference>
<evidence type="ECO:0000256" key="16">
    <source>
        <dbReference type="SAM" id="MobiDB-lite"/>
    </source>
</evidence>
<organism>
    <name type="scientific">Branchiostoma floridae</name>
    <name type="common">Florida lancelet</name>
    <name type="synonym">Amphioxus</name>
    <dbReference type="NCBI Taxonomy" id="7739"/>
    <lineage>
        <taxon>Eukaryota</taxon>
        <taxon>Metazoa</taxon>
        <taxon>Chordata</taxon>
        <taxon>Cephalochordata</taxon>
        <taxon>Leptocardii</taxon>
        <taxon>Amphioxiformes</taxon>
        <taxon>Branchiostomatidae</taxon>
        <taxon>Branchiostoma</taxon>
    </lineage>
</organism>
<feature type="region of interest" description="Disordered" evidence="16">
    <location>
        <begin position="231"/>
        <end position="273"/>
    </location>
</feature>
<evidence type="ECO:0000256" key="5">
    <source>
        <dbReference type="ARBA" id="ARBA00011233"/>
    </source>
</evidence>
<dbReference type="GO" id="GO:0042806">
    <property type="term" value="F:fucose binding"/>
    <property type="evidence" value="ECO:0007669"/>
    <property type="project" value="UniProtKB-ARBA"/>
</dbReference>
<dbReference type="EMBL" id="GG666476">
    <property type="protein sequence ID" value="EEN66491.1"/>
    <property type="molecule type" value="Genomic_DNA"/>
</dbReference>
<dbReference type="SMART" id="SM00607">
    <property type="entry name" value="FTP"/>
    <property type="match status" value="1"/>
</dbReference>
<keyword evidence="9" id="KW-0732">Signal</keyword>
<sequence>MSCVPYCTVGCLMTVAPEFLKNFGGERFEDVENTSVECRVLPGIECRGNRTFLSLNEVPCIKYSGHYFVTTLMYSLLLGFFGVDRFCLGHTGMGVGKLLTLGGLGVWWMGYSSQKYLKGIMVVDRTKTLYCSIPKTGCTTTKFLMYNLQHGTNESAADHKLGWVHKRSRHYRYLTDYSKEEADMRLATYNKLIVVRDPLERLASAWLDKFIHNPRRKSYIKTFLRKTRGKNLTKPFTNQGPSACSGRDDETKENISDTNEINDNPGNDVYHCINDDEINNQQQADHQSRHGGQPAAEDADDKIRNSLFENPMYATGALGQDDGDNNDAADSCVFPRRFHATFHHYKLLIIIISIAITAAAAIGAGAGLVTFLTTVQKAHPLSPNSSLERGECTLWTRWFNRDGPSGTGDNELLSNLRQENPGETCSGPSAIQARVHGTHVDAFQTGQQFQSFDKTVGFLCRNSDQSDGSCLDYEVRFCCDSEIWYQRLGCWKDSTNRAIPSLEGTDSRLADSYGARSNPIEKCYHVALSRGFTVFAVQHGGQCFGSADGHNTFYKYGRSSACGVDELMARAGSGVNVALGKTAFQTSTPYTPFGAARVAVDGDTHTNYFANSCIHTTEQANPTWWVDLGQPYVMVRVVIFNRQDCCPERLNPFNIHIGDSDQVSENPKCGGDHHINLNQPTISVSCQGMKGRYVGVRLPGSARVLSLCEVKVLAVRPPK</sequence>
<dbReference type="SUPFAM" id="SSF49785">
    <property type="entry name" value="Galactose-binding domain-like"/>
    <property type="match status" value="1"/>
</dbReference>
<dbReference type="Pfam" id="PF03567">
    <property type="entry name" value="Sulfotransfer_2"/>
    <property type="match status" value="1"/>
</dbReference>
<evidence type="ECO:0000256" key="8">
    <source>
        <dbReference type="ARBA" id="ARBA00022723"/>
    </source>
</evidence>
<dbReference type="GO" id="GO:0016020">
    <property type="term" value="C:membrane"/>
    <property type="evidence" value="ECO:0007669"/>
    <property type="project" value="UniProtKB-SubCell"/>
</dbReference>
<dbReference type="Pfam" id="PF13330">
    <property type="entry name" value="Mucin2_WxxW"/>
    <property type="match status" value="1"/>
</dbReference>
<dbReference type="AlphaFoldDB" id="C3XZU3"/>
<evidence type="ECO:0000256" key="4">
    <source>
        <dbReference type="ARBA" id="ARBA00010147"/>
    </source>
</evidence>
<feature type="transmembrane region" description="Helical" evidence="17">
    <location>
        <begin position="65"/>
        <end position="83"/>
    </location>
</feature>
<proteinExistence type="inferred from homology"/>
<reference evidence="19" key="1">
    <citation type="journal article" date="2008" name="Nature">
        <title>The amphioxus genome and the evolution of the chordate karyotype.</title>
        <authorList>
            <consortium name="US DOE Joint Genome Institute (JGI-PGF)"/>
            <person name="Putnam N.H."/>
            <person name="Butts T."/>
            <person name="Ferrier D.E.K."/>
            <person name="Furlong R.F."/>
            <person name="Hellsten U."/>
            <person name="Kawashima T."/>
            <person name="Robinson-Rechavi M."/>
            <person name="Shoguchi E."/>
            <person name="Terry A."/>
            <person name="Yu J.-K."/>
            <person name="Benito-Gutierrez E.L."/>
            <person name="Dubchak I."/>
            <person name="Garcia-Fernandez J."/>
            <person name="Gibson-Brown J.J."/>
            <person name="Grigoriev I.V."/>
            <person name="Horton A.C."/>
            <person name="de Jong P.J."/>
            <person name="Jurka J."/>
            <person name="Kapitonov V.V."/>
            <person name="Kohara Y."/>
            <person name="Kuroki Y."/>
            <person name="Lindquist E."/>
            <person name="Lucas S."/>
            <person name="Osoegawa K."/>
            <person name="Pennacchio L.A."/>
            <person name="Salamov A.A."/>
            <person name="Satou Y."/>
            <person name="Sauka-Spengler T."/>
            <person name="Schmutz J."/>
            <person name="Shin-I T."/>
            <person name="Toyoda A."/>
            <person name="Bronner-Fraser M."/>
            <person name="Fujiyama A."/>
            <person name="Holland L.Z."/>
            <person name="Holland P.W.H."/>
            <person name="Satoh N."/>
            <person name="Rokhsar D.S."/>
        </authorList>
    </citation>
    <scope>NUCLEOTIDE SEQUENCE [LARGE SCALE GENOMIC DNA]</scope>
    <source>
        <strain evidence="19">S238N-H82</strain>
        <tissue evidence="19">Testes</tissue>
    </source>
</reference>
<dbReference type="InterPro" id="IPR005331">
    <property type="entry name" value="Sulfotransferase"/>
</dbReference>
<dbReference type="Gene3D" id="2.60.120.260">
    <property type="entry name" value="Galactose-binding domain-like"/>
    <property type="match status" value="1"/>
</dbReference>
<evidence type="ECO:0000256" key="13">
    <source>
        <dbReference type="ARBA" id="ARBA00023136"/>
    </source>
</evidence>
<keyword evidence="15" id="KW-0325">Glycoprotein</keyword>
<evidence type="ECO:0000256" key="6">
    <source>
        <dbReference type="ARBA" id="ARBA00022525"/>
    </source>
</evidence>
<feature type="transmembrane region" description="Helical" evidence="17">
    <location>
        <begin position="347"/>
        <end position="372"/>
    </location>
</feature>
<feature type="transmembrane region" description="Helical" evidence="17">
    <location>
        <begin position="95"/>
        <end position="111"/>
    </location>
</feature>
<evidence type="ECO:0000256" key="1">
    <source>
        <dbReference type="ARBA" id="ARBA00002219"/>
    </source>
</evidence>
<keyword evidence="6" id="KW-0964">Secreted</keyword>
<evidence type="ECO:0000313" key="19">
    <source>
        <dbReference type="EMBL" id="EEN66491.1"/>
    </source>
</evidence>
<evidence type="ECO:0000256" key="17">
    <source>
        <dbReference type="SAM" id="Phobius"/>
    </source>
</evidence>
<dbReference type="PANTHER" id="PTHR45713">
    <property type="entry name" value="FTP DOMAIN-CONTAINING PROTEIN"/>
    <property type="match status" value="1"/>
</dbReference>
<evidence type="ECO:0000256" key="2">
    <source>
        <dbReference type="ARBA" id="ARBA00004141"/>
    </source>
</evidence>
<name>C3XZU3_BRAFL</name>
<keyword evidence="10" id="KW-0430">Lectin</keyword>
<dbReference type="PANTHER" id="PTHR45713:SF6">
    <property type="entry name" value="F5_8 TYPE C DOMAIN-CONTAINING PROTEIN"/>
    <property type="match status" value="1"/>
</dbReference>
<keyword evidence="11" id="KW-0106">Calcium</keyword>
<evidence type="ECO:0000256" key="9">
    <source>
        <dbReference type="ARBA" id="ARBA00022729"/>
    </source>
</evidence>
<dbReference type="Pfam" id="PF22633">
    <property type="entry name" value="F5_F8_type_C_2"/>
    <property type="match status" value="1"/>
</dbReference>
<evidence type="ECO:0000256" key="10">
    <source>
        <dbReference type="ARBA" id="ARBA00022734"/>
    </source>
</evidence>
<dbReference type="eggNOG" id="KOG4272">
    <property type="taxonomic scope" value="Eukaryota"/>
</dbReference>
<comment type="subcellular location">
    <subcellularLocation>
        <location evidence="2">Membrane</location>
        <topology evidence="2">Multi-pass membrane protein</topology>
    </subcellularLocation>
    <subcellularLocation>
        <location evidence="3">Secreted</location>
    </subcellularLocation>
</comment>
<protein>
    <recommendedName>
        <fullName evidence="18">Fucolectin tachylectin-4 pentraxin-1 domain-containing protein</fullName>
    </recommendedName>
</protein>
<dbReference type="GO" id="GO:0010185">
    <property type="term" value="P:regulation of cellular defense response"/>
    <property type="evidence" value="ECO:0007669"/>
    <property type="project" value="UniProtKB-ARBA"/>
</dbReference>
<comment type="subunit">
    <text evidence="5">Homotrimer.</text>
</comment>
<dbReference type="InterPro" id="IPR051941">
    <property type="entry name" value="BG_Antigen-Binding_Lectin"/>
</dbReference>
<dbReference type="GO" id="GO:0005576">
    <property type="term" value="C:extracellular region"/>
    <property type="evidence" value="ECO:0007669"/>
    <property type="project" value="UniProtKB-SubCell"/>
</dbReference>
<accession>C3XZU3</accession>
<dbReference type="FunFam" id="2.60.120.260:FF:000105">
    <property type="entry name" value="Sushi, von Willebrand factor type A, EGF and pentraxin domain-containing protein 1"/>
    <property type="match status" value="1"/>
</dbReference>
<keyword evidence="12 17" id="KW-1133">Transmembrane helix</keyword>
<dbReference type="eggNOG" id="KOG4651">
    <property type="taxonomic scope" value="Eukaryota"/>
</dbReference>
<gene>
    <name evidence="19" type="ORF">BRAFLDRAFT_85622</name>
</gene>
<feature type="domain" description="Fucolectin tachylectin-4 pentraxin-1" evidence="18">
    <location>
        <begin position="574"/>
        <end position="719"/>
    </location>
</feature>
<dbReference type="GO" id="GO:0001868">
    <property type="term" value="P:regulation of complement activation, lectin pathway"/>
    <property type="evidence" value="ECO:0007669"/>
    <property type="project" value="UniProtKB-ARBA"/>
</dbReference>
<evidence type="ECO:0000256" key="11">
    <source>
        <dbReference type="ARBA" id="ARBA00022837"/>
    </source>
</evidence>
<dbReference type="InterPro" id="IPR007829">
    <property type="entry name" value="TM2"/>
</dbReference>
<dbReference type="Pfam" id="PF05154">
    <property type="entry name" value="TM2"/>
    <property type="match status" value="1"/>
</dbReference>
<comment type="function">
    <text evidence="1">Acts as a defensive agent. Recognizes blood group fucosylated oligosaccharides including A, B, H and Lewis B-type antigens. Does not recognize Lewis A antigen and has low affinity for monovalent haptens.</text>
</comment>
<dbReference type="InterPro" id="IPR025155">
    <property type="entry name" value="WxxW_domain"/>
</dbReference>
<feature type="compositionally biased region" description="Polar residues" evidence="16">
    <location>
        <begin position="256"/>
        <end position="265"/>
    </location>
</feature>